<gene>
    <name evidence="3" type="ORF">L798_01007</name>
</gene>
<dbReference type="AlphaFoldDB" id="A0A067RG35"/>
<dbReference type="Gene3D" id="1.10.555.10">
    <property type="entry name" value="Rho GTPase activation protein"/>
    <property type="match status" value="1"/>
</dbReference>
<feature type="compositionally biased region" description="Basic and acidic residues" evidence="1">
    <location>
        <begin position="505"/>
        <end position="519"/>
    </location>
</feature>
<dbReference type="PROSITE" id="PS50238">
    <property type="entry name" value="RHOGAP"/>
    <property type="match status" value="1"/>
</dbReference>
<keyword evidence="4" id="KW-1185">Reference proteome</keyword>
<organism evidence="3 4">
    <name type="scientific">Zootermopsis nevadensis</name>
    <name type="common">Dampwood termite</name>
    <dbReference type="NCBI Taxonomy" id="136037"/>
    <lineage>
        <taxon>Eukaryota</taxon>
        <taxon>Metazoa</taxon>
        <taxon>Ecdysozoa</taxon>
        <taxon>Arthropoda</taxon>
        <taxon>Hexapoda</taxon>
        <taxon>Insecta</taxon>
        <taxon>Pterygota</taxon>
        <taxon>Neoptera</taxon>
        <taxon>Polyneoptera</taxon>
        <taxon>Dictyoptera</taxon>
        <taxon>Blattodea</taxon>
        <taxon>Blattoidea</taxon>
        <taxon>Termitoidae</taxon>
        <taxon>Termopsidae</taxon>
        <taxon>Zootermopsis</taxon>
    </lineage>
</organism>
<feature type="compositionally biased region" description="Polar residues" evidence="1">
    <location>
        <begin position="489"/>
        <end position="504"/>
    </location>
</feature>
<dbReference type="PROSITE" id="PS51257">
    <property type="entry name" value="PROKAR_LIPOPROTEIN"/>
    <property type="match status" value="1"/>
</dbReference>
<sequence length="561" mass="62768">MTSWAERMHRRAATFSNVVTSCGHPSVPYPRRLEKVKFGVPLDEVCKSDIPGPLLVLILKLNKEAPFKKDVFRAPGHQGNMKKLVHFLQAGRLVNMDNFSVYTIASVLKKFLRKLPGGIFGRDGEQRLFAVIDLPCTEEQRDQIHRLITSLPTYTQRLLVLLFGTFRVIAMNAERGRTGMTSEALGVSVAPSFFQSCVSDGKTAKMEDVMRFKVATRIMKFLIDNFGVSNLFGRENYEFYARITGRILKVEEDWIFSFRYPPDTLVSRQLSLEAEKTWLQYECERWGLNFNLEAMSHQEESQSTPALICVPDAPSTSLGIIPENNLLESYTRLSISLEENGLFKGSSRSSSSSATTTHHMTLEELRDVNRYAESTKSLSYLPQVHERQTARMRTRSEWFLTPVDGSKGGKLLACTTVDSDPTSIHVLRGSNTRSSSGNIVDAGLSASAESVKRPSIHRSSSKSDRSRHLPHRSSSRRKNKENGAKQAQPIVTQPSDIITQPQRNGSDEKKSSQLDEGKGGKKAVVSGRDDGRGVVTGVTPQDCTEMDVQTFHVTLTYKPRI</sequence>
<dbReference type="InterPro" id="IPR000198">
    <property type="entry name" value="RhoGAP_dom"/>
</dbReference>
<reference evidence="3 4" key="1">
    <citation type="journal article" date="2014" name="Nat. Commun.">
        <title>Molecular traces of alternative social organization in a termite genome.</title>
        <authorList>
            <person name="Terrapon N."/>
            <person name="Li C."/>
            <person name="Robertson H.M."/>
            <person name="Ji L."/>
            <person name="Meng X."/>
            <person name="Booth W."/>
            <person name="Chen Z."/>
            <person name="Childers C.P."/>
            <person name="Glastad K.M."/>
            <person name="Gokhale K."/>
            <person name="Gowin J."/>
            <person name="Gronenberg W."/>
            <person name="Hermansen R.A."/>
            <person name="Hu H."/>
            <person name="Hunt B.G."/>
            <person name="Huylmans A.K."/>
            <person name="Khalil S.M."/>
            <person name="Mitchell R.D."/>
            <person name="Munoz-Torres M.C."/>
            <person name="Mustard J.A."/>
            <person name="Pan H."/>
            <person name="Reese J.T."/>
            <person name="Scharf M.E."/>
            <person name="Sun F."/>
            <person name="Vogel H."/>
            <person name="Xiao J."/>
            <person name="Yang W."/>
            <person name="Yang Z."/>
            <person name="Yang Z."/>
            <person name="Zhou J."/>
            <person name="Zhu J."/>
            <person name="Brent C.S."/>
            <person name="Elsik C.G."/>
            <person name="Goodisman M.A."/>
            <person name="Liberles D.A."/>
            <person name="Roe R.M."/>
            <person name="Vargo E.L."/>
            <person name="Vilcinskas A."/>
            <person name="Wang J."/>
            <person name="Bornberg-Bauer E."/>
            <person name="Korb J."/>
            <person name="Zhang G."/>
            <person name="Liebig J."/>
        </authorList>
    </citation>
    <scope>NUCLEOTIDE SEQUENCE [LARGE SCALE GENOMIC DNA]</scope>
    <source>
        <tissue evidence="3">Whole organism</tissue>
    </source>
</reference>
<dbReference type="FunCoup" id="A0A067RG35">
    <property type="interactions" value="21"/>
</dbReference>
<dbReference type="GO" id="GO:0007165">
    <property type="term" value="P:signal transduction"/>
    <property type="evidence" value="ECO:0007669"/>
    <property type="project" value="InterPro"/>
</dbReference>
<dbReference type="Pfam" id="PF00620">
    <property type="entry name" value="RhoGAP"/>
    <property type="match status" value="1"/>
</dbReference>
<dbReference type="SMART" id="SM00324">
    <property type="entry name" value="RhoGAP"/>
    <property type="match status" value="1"/>
</dbReference>
<feature type="domain" description="Rho-GAP" evidence="2">
    <location>
        <begin position="40"/>
        <end position="230"/>
    </location>
</feature>
<dbReference type="CDD" id="cd00159">
    <property type="entry name" value="RhoGAP"/>
    <property type="match status" value="1"/>
</dbReference>
<name>A0A067RG35_ZOONE</name>
<evidence type="ECO:0000313" key="4">
    <source>
        <dbReference type="Proteomes" id="UP000027135"/>
    </source>
</evidence>
<feature type="compositionally biased region" description="Basic residues" evidence="1">
    <location>
        <begin position="468"/>
        <end position="479"/>
    </location>
</feature>
<dbReference type="PANTHER" id="PTHR23179">
    <property type="entry name" value="T-CELL ACTIVATION RHO GTPASE ACTIVATING PROTEIN-RELATED"/>
    <property type="match status" value="1"/>
</dbReference>
<dbReference type="EMBL" id="KK852497">
    <property type="protein sequence ID" value="KDR22717.1"/>
    <property type="molecule type" value="Genomic_DNA"/>
</dbReference>
<dbReference type="OrthoDB" id="9994905at2759"/>
<evidence type="ECO:0000259" key="2">
    <source>
        <dbReference type="PROSITE" id="PS50238"/>
    </source>
</evidence>
<feature type="region of interest" description="Disordered" evidence="1">
    <location>
        <begin position="444"/>
        <end position="538"/>
    </location>
</feature>
<dbReference type="Proteomes" id="UP000027135">
    <property type="component" value="Unassembled WGS sequence"/>
</dbReference>
<dbReference type="GO" id="GO:0005096">
    <property type="term" value="F:GTPase activator activity"/>
    <property type="evidence" value="ECO:0007669"/>
    <property type="project" value="TreeGrafter"/>
</dbReference>
<evidence type="ECO:0000313" key="3">
    <source>
        <dbReference type="EMBL" id="KDR22717.1"/>
    </source>
</evidence>
<dbReference type="InterPro" id="IPR008936">
    <property type="entry name" value="Rho_GTPase_activation_prot"/>
</dbReference>
<accession>A0A067RG35</accession>
<dbReference type="FunFam" id="1.10.555.10:FF:000032">
    <property type="entry name" value="Uncharacterized protein, isoform E"/>
    <property type="match status" value="1"/>
</dbReference>
<dbReference type="OMA" id="HESQDMQ"/>
<dbReference type="eggNOG" id="KOG4724">
    <property type="taxonomic scope" value="Eukaryota"/>
</dbReference>
<evidence type="ECO:0000256" key="1">
    <source>
        <dbReference type="SAM" id="MobiDB-lite"/>
    </source>
</evidence>
<protein>
    <submittedName>
        <fullName evidence="3">Rho GTPase-activating protein 20</fullName>
    </submittedName>
</protein>
<dbReference type="PANTHER" id="PTHR23179:SF27">
    <property type="entry name" value="RHO GTPASE ACTIVATING PROTEIN AT 71E, ISOFORM D"/>
    <property type="match status" value="1"/>
</dbReference>
<proteinExistence type="predicted"/>
<dbReference type="InParanoid" id="A0A067RG35"/>
<dbReference type="STRING" id="136037.A0A067RG35"/>
<dbReference type="SUPFAM" id="SSF48350">
    <property type="entry name" value="GTPase activation domain, GAP"/>
    <property type="match status" value="1"/>
</dbReference>